<evidence type="ECO:0000313" key="4">
    <source>
        <dbReference type="EMBL" id="GGD35959.1"/>
    </source>
</evidence>
<dbReference type="Gene3D" id="3.40.630.30">
    <property type="match status" value="1"/>
</dbReference>
<dbReference type="OrthoDB" id="143110at2"/>
<organism evidence="4 5">
    <name type="scientific">Croceicoccus pelagius</name>
    <dbReference type="NCBI Taxonomy" id="1703341"/>
    <lineage>
        <taxon>Bacteria</taxon>
        <taxon>Pseudomonadati</taxon>
        <taxon>Pseudomonadota</taxon>
        <taxon>Alphaproteobacteria</taxon>
        <taxon>Sphingomonadales</taxon>
        <taxon>Erythrobacteraceae</taxon>
        <taxon>Croceicoccus</taxon>
    </lineage>
</organism>
<dbReference type="RefSeq" id="WP_066764588.1">
    <property type="nucleotide sequence ID" value="NZ_BMIO01000002.1"/>
</dbReference>
<evidence type="ECO:0000256" key="2">
    <source>
        <dbReference type="ARBA" id="ARBA00023315"/>
    </source>
</evidence>
<dbReference type="SUPFAM" id="SSF55729">
    <property type="entry name" value="Acyl-CoA N-acyltransferases (Nat)"/>
    <property type="match status" value="1"/>
</dbReference>
<dbReference type="AlphaFoldDB" id="A0A916Y9A6"/>
<keyword evidence="2" id="KW-0012">Acyltransferase</keyword>
<protein>
    <submittedName>
        <fullName evidence="4">N-acetyltransferase</fullName>
    </submittedName>
</protein>
<comment type="caution">
    <text evidence="4">The sequence shown here is derived from an EMBL/GenBank/DDBJ whole genome shotgun (WGS) entry which is preliminary data.</text>
</comment>
<dbReference type="InterPro" id="IPR050832">
    <property type="entry name" value="Bact_Acetyltransf"/>
</dbReference>
<dbReference type="PANTHER" id="PTHR43877">
    <property type="entry name" value="AMINOALKYLPHOSPHONATE N-ACETYLTRANSFERASE-RELATED-RELATED"/>
    <property type="match status" value="1"/>
</dbReference>
<accession>A0A916Y9A6</accession>
<dbReference type="Proteomes" id="UP000598997">
    <property type="component" value="Unassembled WGS sequence"/>
</dbReference>
<name>A0A916Y9A6_9SPHN</name>
<dbReference type="InterPro" id="IPR016181">
    <property type="entry name" value="Acyl_CoA_acyltransferase"/>
</dbReference>
<dbReference type="Pfam" id="PF00583">
    <property type="entry name" value="Acetyltransf_1"/>
    <property type="match status" value="1"/>
</dbReference>
<gene>
    <name evidence="4" type="ORF">GCM10010989_07590</name>
</gene>
<keyword evidence="1" id="KW-0808">Transferase</keyword>
<dbReference type="EMBL" id="BMIO01000002">
    <property type="protein sequence ID" value="GGD35959.1"/>
    <property type="molecule type" value="Genomic_DNA"/>
</dbReference>
<feature type="domain" description="N-acetyltransferase" evidence="3">
    <location>
        <begin position="4"/>
        <end position="174"/>
    </location>
</feature>
<dbReference type="InterPro" id="IPR000182">
    <property type="entry name" value="GNAT_dom"/>
</dbReference>
<proteinExistence type="predicted"/>
<sequence length="179" mass="20133">MTAITYRDALPEDRDALVALGRASFDAAFGHLYKPEDLATFLHSAHSPEKVAKQIADRRVAYRLAVKGEKLIGYCKLVEGAQFGDHGDAKRPIALSQLYTDPRYTGRGIGADLMDWALEEARSRRADAIQLSVWAENEGAQRFYARFGFEKIADIDFWVGNHRDDELLYELKLKKAKAA</sequence>
<reference evidence="4 5" key="1">
    <citation type="journal article" date="2014" name="Int. J. Syst. Evol. Microbiol.">
        <title>Complete genome sequence of Corynebacterium casei LMG S-19264T (=DSM 44701T), isolated from a smear-ripened cheese.</title>
        <authorList>
            <consortium name="US DOE Joint Genome Institute (JGI-PGF)"/>
            <person name="Walter F."/>
            <person name="Albersmeier A."/>
            <person name="Kalinowski J."/>
            <person name="Ruckert C."/>
        </authorList>
    </citation>
    <scope>NUCLEOTIDE SEQUENCE [LARGE SCALE GENOMIC DNA]</scope>
    <source>
        <strain evidence="4 5">CGMCC 1.15358</strain>
    </source>
</reference>
<evidence type="ECO:0000259" key="3">
    <source>
        <dbReference type="PROSITE" id="PS51186"/>
    </source>
</evidence>
<evidence type="ECO:0000256" key="1">
    <source>
        <dbReference type="ARBA" id="ARBA00022679"/>
    </source>
</evidence>
<dbReference type="GO" id="GO:0016747">
    <property type="term" value="F:acyltransferase activity, transferring groups other than amino-acyl groups"/>
    <property type="evidence" value="ECO:0007669"/>
    <property type="project" value="InterPro"/>
</dbReference>
<dbReference type="PROSITE" id="PS51186">
    <property type="entry name" value="GNAT"/>
    <property type="match status" value="1"/>
</dbReference>
<keyword evidence="5" id="KW-1185">Reference proteome</keyword>
<evidence type="ECO:0000313" key="5">
    <source>
        <dbReference type="Proteomes" id="UP000598997"/>
    </source>
</evidence>
<dbReference type="CDD" id="cd04301">
    <property type="entry name" value="NAT_SF"/>
    <property type="match status" value="1"/>
</dbReference>